<comment type="caution">
    <text evidence="1">The sequence shown here is derived from an EMBL/GenBank/DDBJ whole genome shotgun (WGS) entry which is preliminary data.</text>
</comment>
<sequence length="101" mass="10392">MSALLLAGGRLPGSDAPVDVLVRDGVIASVGPAGSADATGIETRALDGRFVIPGLWDNHVHFTQWTKVSRRLDLSRASSAAEAVELVRTALAARRASAGSG</sequence>
<dbReference type="AlphaFoldDB" id="A0A399NR49"/>
<dbReference type="Gene3D" id="3.20.20.140">
    <property type="entry name" value="Metal-dependent hydrolases"/>
    <property type="match status" value="1"/>
</dbReference>
<reference evidence="1 2" key="1">
    <citation type="submission" date="2018-08" db="EMBL/GenBank/DDBJ databases">
        <title>Genome Sequence of Clavibacter michiganensis Subspecies type strains, and the Atypical Peach-Colored Strains Isolated from Tomato.</title>
        <authorList>
            <person name="Osdaghi E."/>
            <person name="Portier P."/>
            <person name="Briand M."/>
            <person name="Jacques M.-A."/>
        </authorList>
    </citation>
    <scope>NUCLEOTIDE SEQUENCE [LARGE SCALE GENOMIC DNA]</scope>
    <source>
        <strain evidence="1 2">CFBP 7493</strain>
    </source>
</reference>
<dbReference type="GO" id="GO:0016810">
    <property type="term" value="F:hydrolase activity, acting on carbon-nitrogen (but not peptide) bonds"/>
    <property type="evidence" value="ECO:0007669"/>
    <property type="project" value="InterPro"/>
</dbReference>
<dbReference type="Proteomes" id="UP000266298">
    <property type="component" value="Unassembled WGS sequence"/>
</dbReference>
<name>A0A399NR49_9MICO</name>
<accession>A0A399NR49</accession>
<dbReference type="EMBL" id="QWEC01000159">
    <property type="protein sequence ID" value="RII96642.1"/>
    <property type="molecule type" value="Genomic_DNA"/>
</dbReference>
<keyword evidence="1" id="KW-0378">Hydrolase</keyword>
<dbReference type="SUPFAM" id="SSF51338">
    <property type="entry name" value="Composite domain of metallo-dependent hydrolases"/>
    <property type="match status" value="1"/>
</dbReference>
<evidence type="ECO:0000313" key="2">
    <source>
        <dbReference type="Proteomes" id="UP000266298"/>
    </source>
</evidence>
<proteinExistence type="predicted"/>
<evidence type="ECO:0000313" key="1">
    <source>
        <dbReference type="EMBL" id="RII96642.1"/>
    </source>
</evidence>
<dbReference type="InterPro" id="IPR011059">
    <property type="entry name" value="Metal-dep_hydrolase_composite"/>
</dbReference>
<feature type="non-terminal residue" evidence="1">
    <location>
        <position position="101"/>
    </location>
</feature>
<gene>
    <name evidence="1" type="ORF">DZF96_10560</name>
</gene>
<dbReference type="Gene3D" id="2.30.40.10">
    <property type="entry name" value="Urease, subunit C, domain 1"/>
    <property type="match status" value="1"/>
</dbReference>
<protein>
    <submittedName>
        <fullName evidence="1">Amidohydrolase</fullName>
    </submittedName>
</protein>
<organism evidence="1 2">
    <name type="scientific">Clavibacter michiganensis</name>
    <dbReference type="NCBI Taxonomy" id="28447"/>
    <lineage>
        <taxon>Bacteria</taxon>
        <taxon>Bacillati</taxon>
        <taxon>Actinomycetota</taxon>
        <taxon>Actinomycetes</taxon>
        <taxon>Micrococcales</taxon>
        <taxon>Microbacteriaceae</taxon>
        <taxon>Clavibacter</taxon>
    </lineage>
</organism>